<dbReference type="STRING" id="45607.A0A2T0FDA2"/>
<name>A0A2T0FDA2_9ASCO</name>
<dbReference type="Proteomes" id="UP000238350">
    <property type="component" value="Unassembled WGS sequence"/>
</dbReference>
<dbReference type="InterPro" id="IPR036972">
    <property type="entry name" value="Cyt_c_oxidase_su5b_sf"/>
</dbReference>
<proteinExistence type="predicted"/>
<dbReference type="GO" id="GO:0046872">
    <property type="term" value="F:metal ion binding"/>
    <property type="evidence" value="ECO:0007669"/>
    <property type="project" value="UniProtKB-KW"/>
</dbReference>
<organism evidence="4 5">
    <name type="scientific">Wickerhamiella sorbophila</name>
    <dbReference type="NCBI Taxonomy" id="45607"/>
    <lineage>
        <taxon>Eukaryota</taxon>
        <taxon>Fungi</taxon>
        <taxon>Dikarya</taxon>
        <taxon>Ascomycota</taxon>
        <taxon>Saccharomycotina</taxon>
        <taxon>Dipodascomycetes</taxon>
        <taxon>Dipodascales</taxon>
        <taxon>Trichomonascaceae</taxon>
        <taxon>Wickerhamiella</taxon>
    </lineage>
</organism>
<gene>
    <name evidence="4" type="ORF">B9G98_00539</name>
</gene>
<sequence>MNALRQSVVSSVRRATVASTRRALSMSAIARGHAGKDVAPSDLKTSLKLEEATGADALLGPGGKPGQLPTSFEIATGLERLELLGALEGIDVFDEAPLTQERKGTPDDPVIVDSYDRIRYVGCTGFPTGSQEVNWLRVEEGKISRDWESGCCYTLNYLGPKDAHH</sequence>
<dbReference type="GeneID" id="36514288"/>
<dbReference type="PANTHER" id="PTHR10122:SF0">
    <property type="entry name" value="CYTOCHROME C OXIDASE SUBUNIT 5B, ISOFORM A-RELATED"/>
    <property type="match status" value="1"/>
</dbReference>
<accession>A0A2T0FDA2</accession>
<dbReference type="SUPFAM" id="SSF57802">
    <property type="entry name" value="Rubredoxin-like"/>
    <property type="match status" value="1"/>
</dbReference>
<evidence type="ECO:0000256" key="2">
    <source>
        <dbReference type="ARBA" id="ARBA00022833"/>
    </source>
</evidence>
<evidence type="ECO:0000256" key="3">
    <source>
        <dbReference type="PIRSR" id="PIRSR602124-2"/>
    </source>
</evidence>
<dbReference type="PROSITE" id="PS51359">
    <property type="entry name" value="COX5B_2"/>
    <property type="match status" value="1"/>
</dbReference>
<dbReference type="Gene3D" id="2.60.11.10">
    <property type="entry name" value="Cytochrome c oxidase, subunit Vb"/>
    <property type="match status" value="1"/>
</dbReference>
<protein>
    <submittedName>
        <fullName evidence="4">Cytochrome c oxidase subunit 4, mitochondrial</fullName>
    </submittedName>
</protein>
<keyword evidence="1 3" id="KW-0479">Metal-binding</keyword>
<dbReference type="RefSeq" id="XP_024662865.1">
    <property type="nucleotide sequence ID" value="XM_024807097.1"/>
</dbReference>
<dbReference type="InterPro" id="IPR002124">
    <property type="entry name" value="Cyt_c_oxidase_su5b"/>
</dbReference>
<dbReference type="Pfam" id="PF01215">
    <property type="entry name" value="COX5B"/>
    <property type="match status" value="1"/>
</dbReference>
<dbReference type="GO" id="GO:0045277">
    <property type="term" value="C:respiratory chain complex IV"/>
    <property type="evidence" value="ECO:0007669"/>
    <property type="project" value="InterPro"/>
</dbReference>
<comment type="caution">
    <text evidence="4">The sequence shown here is derived from an EMBL/GenBank/DDBJ whole genome shotgun (WGS) entry which is preliminary data.</text>
</comment>
<evidence type="ECO:0000256" key="1">
    <source>
        <dbReference type="ARBA" id="ARBA00022723"/>
    </source>
</evidence>
<dbReference type="EMBL" id="NDIQ01000001">
    <property type="protein sequence ID" value="PRT52919.1"/>
    <property type="molecule type" value="Genomic_DNA"/>
</dbReference>
<reference evidence="4 5" key="1">
    <citation type="submission" date="2017-04" db="EMBL/GenBank/DDBJ databases">
        <title>Genome sequencing of [Candida] sorbophila.</title>
        <authorList>
            <person name="Ahn J.O."/>
        </authorList>
    </citation>
    <scope>NUCLEOTIDE SEQUENCE [LARGE SCALE GENOMIC DNA]</scope>
    <source>
        <strain evidence="4 5">DS02</strain>
    </source>
</reference>
<dbReference type="PANTHER" id="PTHR10122">
    <property type="entry name" value="CYTOCHROME C OXIDASE SUBUNIT 5B, MITOCHONDRIAL"/>
    <property type="match status" value="1"/>
</dbReference>
<dbReference type="AlphaFoldDB" id="A0A2T0FDA2"/>
<evidence type="ECO:0000313" key="5">
    <source>
        <dbReference type="Proteomes" id="UP000238350"/>
    </source>
</evidence>
<dbReference type="OrthoDB" id="10249250at2759"/>
<evidence type="ECO:0000313" key="4">
    <source>
        <dbReference type="EMBL" id="PRT52919.1"/>
    </source>
</evidence>
<dbReference type="CDD" id="cd00924">
    <property type="entry name" value="Cyt_c_Oxidase_Vb"/>
    <property type="match status" value="1"/>
</dbReference>
<feature type="binding site" evidence="3">
    <location>
        <position position="123"/>
    </location>
    <ligand>
        <name>Zn(2+)</name>
        <dbReference type="ChEBI" id="CHEBI:29105"/>
    </ligand>
</feature>
<dbReference type="GO" id="GO:0006123">
    <property type="term" value="P:mitochondrial electron transport, cytochrome c to oxygen"/>
    <property type="evidence" value="ECO:0007669"/>
    <property type="project" value="InterPro"/>
</dbReference>
<keyword evidence="5" id="KW-1185">Reference proteome</keyword>
<keyword evidence="2 3" id="KW-0862">Zinc</keyword>
<dbReference type="GO" id="GO:0005740">
    <property type="term" value="C:mitochondrial envelope"/>
    <property type="evidence" value="ECO:0007669"/>
    <property type="project" value="InterPro"/>
</dbReference>